<keyword evidence="1" id="KW-0472">Membrane</keyword>
<gene>
    <name evidence="2" type="ORF">Harvfovirus35_12</name>
</gene>
<sequence length="160" mass="17890">MVILYSGEEQSADGSNDNFTSVATIGINIITIFLMMLLFRCFTNSQTNSCDESGFILMLSGSVIIGSTVTFLLHCGGRGCFILTSGLYIVILVEFFSCVLIGTLTILSLVFKYFFQNIYNKQIEKWMYEDVSIPESTIITIHTERKDSSFINLELSQSLP</sequence>
<feature type="transmembrane region" description="Helical" evidence="1">
    <location>
        <begin position="86"/>
        <end position="115"/>
    </location>
</feature>
<reference evidence="2" key="1">
    <citation type="submission" date="2018-10" db="EMBL/GenBank/DDBJ databases">
        <title>Hidden diversity of soil giant viruses.</title>
        <authorList>
            <person name="Schulz F."/>
            <person name="Alteio L."/>
            <person name="Goudeau D."/>
            <person name="Ryan E.M."/>
            <person name="Malmstrom R.R."/>
            <person name="Blanchard J."/>
            <person name="Woyke T."/>
        </authorList>
    </citation>
    <scope>NUCLEOTIDE SEQUENCE</scope>
    <source>
        <strain evidence="2">HAV1</strain>
    </source>
</reference>
<keyword evidence="1" id="KW-0812">Transmembrane</keyword>
<dbReference type="EMBL" id="MK072277">
    <property type="protein sequence ID" value="AYV81463.1"/>
    <property type="molecule type" value="Genomic_DNA"/>
</dbReference>
<protein>
    <submittedName>
        <fullName evidence="2">Uncharacterized protein</fullName>
    </submittedName>
</protein>
<organism evidence="2">
    <name type="scientific">Harvfovirus sp</name>
    <dbReference type="NCBI Taxonomy" id="2487768"/>
    <lineage>
        <taxon>Viruses</taxon>
        <taxon>Varidnaviria</taxon>
        <taxon>Bamfordvirae</taxon>
        <taxon>Nucleocytoviricota</taxon>
        <taxon>Megaviricetes</taxon>
        <taxon>Imitervirales</taxon>
        <taxon>Mimiviridae</taxon>
        <taxon>Klosneuvirinae</taxon>
    </lineage>
</organism>
<name>A0A3G5A6J5_9VIRU</name>
<accession>A0A3G5A6J5</accession>
<proteinExistence type="predicted"/>
<keyword evidence="1" id="KW-1133">Transmembrane helix</keyword>
<evidence type="ECO:0000256" key="1">
    <source>
        <dbReference type="SAM" id="Phobius"/>
    </source>
</evidence>
<feature type="transmembrane region" description="Helical" evidence="1">
    <location>
        <begin position="54"/>
        <end position="74"/>
    </location>
</feature>
<evidence type="ECO:0000313" key="2">
    <source>
        <dbReference type="EMBL" id="AYV81463.1"/>
    </source>
</evidence>
<feature type="transmembrane region" description="Helical" evidence="1">
    <location>
        <begin position="20"/>
        <end position="42"/>
    </location>
</feature>